<accession>A0ABT7FAE0</accession>
<dbReference type="RefSeq" id="WP_284483957.1">
    <property type="nucleotide sequence ID" value="NZ_JASNJE010000002.1"/>
</dbReference>
<gene>
    <name evidence="3" type="ORF">QO034_02670</name>
</gene>
<evidence type="ECO:0000256" key="1">
    <source>
        <dbReference type="SAM" id="SignalP"/>
    </source>
</evidence>
<proteinExistence type="predicted"/>
<dbReference type="InterPro" id="IPR000073">
    <property type="entry name" value="AB_hydrolase_1"/>
</dbReference>
<name>A0ABT7FAE0_9RHOB</name>
<feature type="chain" id="PRO_5045289845" evidence="1">
    <location>
        <begin position="24"/>
        <end position="246"/>
    </location>
</feature>
<dbReference type="SUPFAM" id="SSF53474">
    <property type="entry name" value="alpha/beta-Hydrolases"/>
    <property type="match status" value="1"/>
</dbReference>
<organism evidence="3 4">
    <name type="scientific">Sedimentitalea xiamensis</name>
    <dbReference type="NCBI Taxonomy" id="3050037"/>
    <lineage>
        <taxon>Bacteria</taxon>
        <taxon>Pseudomonadati</taxon>
        <taxon>Pseudomonadota</taxon>
        <taxon>Alphaproteobacteria</taxon>
        <taxon>Rhodobacterales</taxon>
        <taxon>Paracoccaceae</taxon>
        <taxon>Sedimentitalea</taxon>
    </lineage>
</organism>
<dbReference type="InterPro" id="IPR029058">
    <property type="entry name" value="AB_hydrolase_fold"/>
</dbReference>
<dbReference type="EMBL" id="JASNJE010000002">
    <property type="protein sequence ID" value="MDK3072003.1"/>
    <property type="molecule type" value="Genomic_DNA"/>
</dbReference>
<protein>
    <submittedName>
        <fullName evidence="3">Alpha/beta fold hydrolase</fullName>
    </submittedName>
</protein>
<dbReference type="PANTHER" id="PTHR37946">
    <property type="entry name" value="SLL1969 PROTEIN"/>
    <property type="match status" value="1"/>
</dbReference>
<dbReference type="Proteomes" id="UP001227126">
    <property type="component" value="Unassembled WGS sequence"/>
</dbReference>
<comment type="caution">
    <text evidence="3">The sequence shown here is derived from an EMBL/GenBank/DDBJ whole genome shotgun (WGS) entry which is preliminary data.</text>
</comment>
<keyword evidence="4" id="KW-1185">Reference proteome</keyword>
<evidence type="ECO:0000313" key="3">
    <source>
        <dbReference type="EMBL" id="MDK3072003.1"/>
    </source>
</evidence>
<dbReference type="Gene3D" id="3.40.50.1820">
    <property type="entry name" value="alpha/beta hydrolase"/>
    <property type="match status" value="1"/>
</dbReference>
<evidence type="ECO:0000313" key="4">
    <source>
        <dbReference type="Proteomes" id="UP001227126"/>
    </source>
</evidence>
<keyword evidence="3" id="KW-0378">Hydrolase</keyword>
<dbReference type="Pfam" id="PF12697">
    <property type="entry name" value="Abhydrolase_6"/>
    <property type="match status" value="1"/>
</dbReference>
<evidence type="ECO:0000259" key="2">
    <source>
        <dbReference type="Pfam" id="PF12697"/>
    </source>
</evidence>
<reference evidence="3 4" key="1">
    <citation type="submission" date="2023-05" db="EMBL/GenBank/DDBJ databases">
        <title>Sedimentitalea sp. nov. JM2-8.</title>
        <authorList>
            <person name="Huang J."/>
        </authorList>
    </citation>
    <scope>NUCLEOTIDE SEQUENCE [LARGE SCALE GENOMIC DNA]</scope>
    <source>
        <strain evidence="3 4">JM2-8</strain>
    </source>
</reference>
<dbReference type="GO" id="GO:0016787">
    <property type="term" value="F:hydrolase activity"/>
    <property type="evidence" value="ECO:0007669"/>
    <property type="project" value="UniProtKB-KW"/>
</dbReference>
<feature type="domain" description="AB hydrolase-1" evidence="2">
    <location>
        <begin position="27"/>
        <end position="135"/>
    </location>
</feature>
<feature type="signal peptide" evidence="1">
    <location>
        <begin position="1"/>
        <end position="23"/>
    </location>
</feature>
<keyword evidence="1" id="KW-0732">Signal</keyword>
<dbReference type="PANTHER" id="PTHR37946:SF1">
    <property type="entry name" value="SLL1969 PROTEIN"/>
    <property type="match status" value="1"/>
</dbReference>
<sequence>MRYLFTFLLLAVFAQPSTTRAQAGECVVLLHGLGRSHASFVVMEEILGAAGYRVINTDYPSTESTIEGVLGHVTDAIGECGNDTVNFVTHSMGGIVLRAYLAVHRPDNLGRVVMLAPPNAGSEIADRFGDLVIFNALTGPAAQELRTDPDSLTNRLGPVDFDLGVIAGNRSINPLFSSLIPGPDDGTVSVESTRIEGMADHIVLPVSHTLLMNNPLVIAQVARFLQTGAFDSTLDFPELLRRIVRN</sequence>